<dbReference type="PROSITE" id="PS50850">
    <property type="entry name" value="MFS"/>
    <property type="match status" value="1"/>
</dbReference>
<feature type="transmembrane region" description="Helical" evidence="8">
    <location>
        <begin position="51"/>
        <end position="71"/>
    </location>
</feature>
<dbReference type="RefSeq" id="WP_025848373.1">
    <property type="nucleotide sequence ID" value="NZ_JAUMKJ010000007.1"/>
</dbReference>
<dbReference type="InterPro" id="IPR020846">
    <property type="entry name" value="MFS_dom"/>
</dbReference>
<evidence type="ECO:0000256" key="6">
    <source>
        <dbReference type="ARBA" id="ARBA00023063"/>
    </source>
</evidence>
<feature type="transmembrane region" description="Helical" evidence="8">
    <location>
        <begin position="212"/>
        <end position="235"/>
    </location>
</feature>
<feature type="transmembrane region" description="Helical" evidence="8">
    <location>
        <begin position="137"/>
        <end position="156"/>
    </location>
</feature>
<dbReference type="PANTHER" id="PTHR23515">
    <property type="entry name" value="HIGH-AFFINITY NITRATE TRANSPORTER 2.3"/>
    <property type="match status" value="1"/>
</dbReference>
<keyword evidence="3" id="KW-0813">Transport</keyword>
<comment type="caution">
    <text evidence="10">The sequence shown here is derived from an EMBL/GenBank/DDBJ whole genome shotgun (WGS) entry which is preliminary data.</text>
</comment>
<comment type="subcellular location">
    <subcellularLocation>
        <location evidence="1">Cell membrane</location>
        <topology evidence="1">Multi-pass membrane protein</topology>
    </subcellularLocation>
</comment>
<dbReference type="InterPro" id="IPR011701">
    <property type="entry name" value="MFS"/>
</dbReference>
<dbReference type="CDD" id="cd17341">
    <property type="entry name" value="MFS_NRT2_like"/>
    <property type="match status" value="1"/>
</dbReference>
<evidence type="ECO:0000256" key="1">
    <source>
        <dbReference type="ARBA" id="ARBA00004651"/>
    </source>
</evidence>
<organism evidence="10 11">
    <name type="scientific">Paenibacillus ehimensis</name>
    <dbReference type="NCBI Taxonomy" id="79264"/>
    <lineage>
        <taxon>Bacteria</taxon>
        <taxon>Bacillati</taxon>
        <taxon>Bacillota</taxon>
        <taxon>Bacilli</taxon>
        <taxon>Bacillales</taxon>
        <taxon>Paenibacillaceae</taxon>
        <taxon>Paenibacillus</taxon>
    </lineage>
</organism>
<feature type="transmembrane region" description="Helical" evidence="8">
    <location>
        <begin position="105"/>
        <end position="125"/>
    </location>
</feature>
<keyword evidence="7 8" id="KW-0472">Membrane</keyword>
<evidence type="ECO:0000256" key="7">
    <source>
        <dbReference type="ARBA" id="ARBA00023136"/>
    </source>
</evidence>
<keyword evidence="11" id="KW-1185">Reference proteome</keyword>
<dbReference type="InterPro" id="IPR044772">
    <property type="entry name" value="NO3_transporter"/>
</dbReference>
<keyword evidence="5 8" id="KW-1133">Transmembrane helix</keyword>
<feature type="transmembrane region" description="Helical" evidence="8">
    <location>
        <begin position="274"/>
        <end position="293"/>
    </location>
</feature>
<keyword evidence="4 8" id="KW-0812">Transmembrane</keyword>
<dbReference type="Proteomes" id="UP001168883">
    <property type="component" value="Unassembled WGS sequence"/>
</dbReference>
<proteinExistence type="inferred from homology"/>
<evidence type="ECO:0000313" key="11">
    <source>
        <dbReference type="Proteomes" id="UP001168883"/>
    </source>
</evidence>
<sequence length="415" mass="44036">MERKSFWQSGHKGSLFSAFLYFDMSFMVWVLLGPLAVIISGEFDLNAAEKANLVALPTLGGSILRLVLGYLTDKIGPKLTGQIGLGITLVPLLWGWLFADTIGEMYAIALLLGIAGASFAAALPLASRWYPPQYQGLAMGIAGAGNSGTIFATLFANRIAQYYGDWHVVFGIAMIPIALTLIVFSILAKDSPNQPAPKKLADYGKVLKQRDAWLFCLLYGVTFGGFVGLSTYLTIFFNTQYGLSPVKAADFTTLCVIGGSFFRPIGGWLADKIGGIRMLMGLYGVVALLMAGISTLPPLAVTTALLFAAMMCLGMGNGSVFQLVPQRFREEIGIITGIVGAAGGLGGFFLPKILGNLKLSTGSFASGFLILSIIALSCAVLVAVVQGQWKRTWIGEGGKVSASRREGMGAEAPVQ</sequence>
<comment type="similarity">
    <text evidence="2">Belongs to the major facilitator superfamily. Nitrate/nitrite porter (TC 2.A.1.8) family.</text>
</comment>
<evidence type="ECO:0000256" key="5">
    <source>
        <dbReference type="ARBA" id="ARBA00022989"/>
    </source>
</evidence>
<feature type="transmembrane region" description="Helical" evidence="8">
    <location>
        <begin position="332"/>
        <end position="350"/>
    </location>
</feature>
<dbReference type="EMBL" id="JAUMKJ010000007">
    <property type="protein sequence ID" value="MDO3676775.1"/>
    <property type="molecule type" value="Genomic_DNA"/>
</dbReference>
<evidence type="ECO:0000259" key="9">
    <source>
        <dbReference type="PROSITE" id="PS50850"/>
    </source>
</evidence>
<dbReference type="Pfam" id="PF07690">
    <property type="entry name" value="MFS_1"/>
    <property type="match status" value="1"/>
</dbReference>
<evidence type="ECO:0000256" key="8">
    <source>
        <dbReference type="SAM" id="Phobius"/>
    </source>
</evidence>
<feature type="transmembrane region" description="Helical" evidence="8">
    <location>
        <begin position="20"/>
        <end position="39"/>
    </location>
</feature>
<dbReference type="SUPFAM" id="SSF103473">
    <property type="entry name" value="MFS general substrate transporter"/>
    <property type="match status" value="1"/>
</dbReference>
<feature type="domain" description="Major facilitator superfamily (MFS) profile" evidence="9">
    <location>
        <begin position="13"/>
        <end position="390"/>
    </location>
</feature>
<feature type="transmembrane region" description="Helical" evidence="8">
    <location>
        <begin position="299"/>
        <end position="320"/>
    </location>
</feature>
<dbReference type="InterPro" id="IPR036259">
    <property type="entry name" value="MFS_trans_sf"/>
</dbReference>
<dbReference type="Gene3D" id="1.20.1250.20">
    <property type="entry name" value="MFS general substrate transporter like domains"/>
    <property type="match status" value="1"/>
</dbReference>
<feature type="transmembrane region" description="Helical" evidence="8">
    <location>
        <begin position="168"/>
        <end position="188"/>
    </location>
</feature>
<evidence type="ECO:0000256" key="4">
    <source>
        <dbReference type="ARBA" id="ARBA00022692"/>
    </source>
</evidence>
<feature type="transmembrane region" description="Helical" evidence="8">
    <location>
        <begin position="362"/>
        <end position="385"/>
    </location>
</feature>
<evidence type="ECO:0000256" key="2">
    <source>
        <dbReference type="ARBA" id="ARBA00008432"/>
    </source>
</evidence>
<evidence type="ECO:0000313" key="10">
    <source>
        <dbReference type="EMBL" id="MDO3676775.1"/>
    </source>
</evidence>
<reference evidence="10" key="1">
    <citation type="submission" date="2023-07" db="EMBL/GenBank/DDBJ databases">
        <authorList>
            <person name="Aktuganov G."/>
            <person name="Boyko T."/>
            <person name="Delegan Y."/>
            <person name="Galimzianova N."/>
            <person name="Gilvanova E."/>
            <person name="Korobov V."/>
            <person name="Kuzmina L."/>
            <person name="Melentiev A."/>
            <person name="Milman P."/>
            <person name="Ryabova A."/>
            <person name="Stupak E."/>
            <person name="Yasakov T."/>
            <person name="Zharikova N."/>
            <person name="Zhurenko E."/>
        </authorList>
    </citation>
    <scope>NUCLEOTIDE SEQUENCE</scope>
    <source>
        <strain evidence="10">IB-739</strain>
    </source>
</reference>
<feature type="transmembrane region" description="Helical" evidence="8">
    <location>
        <begin position="83"/>
        <end position="99"/>
    </location>
</feature>
<name>A0ABT8V951_9BACL</name>
<protein>
    <submittedName>
        <fullName evidence="10">Nitrate/nitrite transporter</fullName>
    </submittedName>
</protein>
<evidence type="ECO:0000256" key="3">
    <source>
        <dbReference type="ARBA" id="ARBA00022448"/>
    </source>
</evidence>
<keyword evidence="6" id="KW-0534">Nitrate assimilation</keyword>
<gene>
    <name evidence="10" type="ORF">Q3C12_07145</name>
</gene>
<accession>A0ABT8V951</accession>